<gene>
    <name evidence="5" type="primary">yjr107w</name>
</gene>
<feature type="transmembrane region" description="Helical" evidence="3">
    <location>
        <begin position="21"/>
        <end position="42"/>
    </location>
</feature>
<evidence type="ECO:0000256" key="1">
    <source>
        <dbReference type="ARBA" id="ARBA00013279"/>
    </source>
</evidence>
<dbReference type="CDD" id="cd00519">
    <property type="entry name" value="Lipase_3"/>
    <property type="match status" value="1"/>
</dbReference>
<dbReference type="AlphaFoldDB" id="A0A481UKD0"/>
<dbReference type="GO" id="GO:0004806">
    <property type="term" value="F:triacylglycerol lipase activity"/>
    <property type="evidence" value="ECO:0007669"/>
    <property type="project" value="UniProtKB-EC"/>
</dbReference>
<dbReference type="InterPro" id="IPR051299">
    <property type="entry name" value="AB_hydrolase_lip/est"/>
</dbReference>
<evidence type="ECO:0000256" key="3">
    <source>
        <dbReference type="SAM" id="Phobius"/>
    </source>
</evidence>
<dbReference type="EMBL" id="MH512932">
    <property type="protein sequence ID" value="QBI71974.1"/>
    <property type="molecule type" value="Genomic_DNA"/>
</dbReference>
<sequence precursor="true">MKLFKQRQVSQQPHLISLTAIMVLIQLFAWISAIWIVLVASLESNTVIHLGQQLAADVGKLGNSEVEISQDSYEKMLYFSKICALTYCISTGQLEANKTFLDGGCPEELDFCSNVEENPSINRTRVELVLVAEKEELGTGFVAVDHEREVVMLAFRGSSTRQDWFSDFEIYPTEYRPVSEKHYDKLVESGKIEICENCMIHKGFNRFIETLSKDFLNRVERIFKRYPGYKMVVTGHSLGAALASICGIELKLRGFNPLILTYATPKMFNDEMRDWVDSLFKTKKIHDKSVKNGELDMIHGYFRVIHLQDYIPMVPPGYKAAGLEIFISKPELPHEKEDLEYRAIGSGATWNQLPTNELTRSALRNGMSNLFHMDEHRKYFIMINNCSGF</sequence>
<dbReference type="Gene3D" id="3.40.50.1820">
    <property type="entry name" value="alpha/beta hydrolase"/>
    <property type="match status" value="1"/>
</dbReference>
<keyword evidence="3" id="KW-1133">Transmembrane helix</keyword>
<dbReference type="InterPro" id="IPR002921">
    <property type="entry name" value="Fungal_lipase-type"/>
</dbReference>
<dbReference type="GO" id="GO:0006629">
    <property type="term" value="P:lipid metabolic process"/>
    <property type="evidence" value="ECO:0007669"/>
    <property type="project" value="InterPro"/>
</dbReference>
<protein>
    <recommendedName>
        <fullName evidence="1">triacylglycerol lipase</fullName>
        <ecNumber evidence="1">3.1.1.3</ecNumber>
    </recommendedName>
</protein>
<dbReference type="Pfam" id="PF01764">
    <property type="entry name" value="Lipase_3"/>
    <property type="match status" value="1"/>
</dbReference>
<keyword evidence="3" id="KW-0472">Membrane</keyword>
<accession>A0A481UKD0</accession>
<feature type="domain" description="Fungal lipase-type" evidence="4">
    <location>
        <begin position="153"/>
        <end position="316"/>
    </location>
</feature>
<evidence type="ECO:0000256" key="2">
    <source>
        <dbReference type="ARBA" id="ARBA00022801"/>
    </source>
</evidence>
<reference evidence="5" key="1">
    <citation type="submission" date="2018-06" db="EMBL/GenBank/DDBJ databases">
        <title>Bioinformatic characterization of the extracellular lipases from Kluyveromyces marxianus.</title>
        <authorList>
            <person name="Martinez-Corona R."/>
            <person name="Vazquez Marrufo G."/>
            <person name="Cortes Penagos C."/>
            <person name="Madrigal-Perez L.A."/>
            <person name="Gonzalez-Hernandez J.C."/>
        </authorList>
    </citation>
    <scope>NUCLEOTIDE SEQUENCE</scope>
</reference>
<name>A0A481UKD0_KLUMA</name>
<dbReference type="PANTHER" id="PTHR46640:SF3">
    <property type="entry name" value="LIPASE LIH1-RELATED"/>
    <property type="match status" value="1"/>
</dbReference>
<dbReference type="InterPro" id="IPR029058">
    <property type="entry name" value="AB_hydrolase_fold"/>
</dbReference>
<keyword evidence="3" id="KW-0812">Transmembrane</keyword>
<dbReference type="EC" id="3.1.1.3" evidence="1"/>
<evidence type="ECO:0000259" key="4">
    <source>
        <dbReference type="Pfam" id="PF01764"/>
    </source>
</evidence>
<dbReference type="SUPFAM" id="SSF53474">
    <property type="entry name" value="alpha/beta-Hydrolases"/>
    <property type="match status" value="1"/>
</dbReference>
<dbReference type="VEuPathDB" id="FungiDB:KLMA_60426"/>
<evidence type="ECO:0000313" key="5">
    <source>
        <dbReference type="EMBL" id="QBI71974.1"/>
    </source>
</evidence>
<proteinExistence type="predicted"/>
<keyword evidence="2" id="KW-0378">Hydrolase</keyword>
<dbReference type="PANTHER" id="PTHR46640">
    <property type="entry name" value="TRIACYLGLYCEROL LIPASE, PUTATIVE (AFU_ORTHOLOGUE AFUA_6G06510)-RELATED"/>
    <property type="match status" value="1"/>
</dbReference>
<organism evidence="5">
    <name type="scientific">Kluyveromyces marxianus</name>
    <name type="common">Yeast</name>
    <name type="synonym">Candida kefyr</name>
    <dbReference type="NCBI Taxonomy" id="4911"/>
    <lineage>
        <taxon>Eukaryota</taxon>
        <taxon>Fungi</taxon>
        <taxon>Dikarya</taxon>
        <taxon>Ascomycota</taxon>
        <taxon>Saccharomycotina</taxon>
        <taxon>Saccharomycetes</taxon>
        <taxon>Saccharomycetales</taxon>
        <taxon>Saccharomycetaceae</taxon>
        <taxon>Kluyveromyces</taxon>
    </lineage>
</organism>